<evidence type="ECO:0000259" key="1">
    <source>
        <dbReference type="PROSITE" id="PS51819"/>
    </source>
</evidence>
<dbReference type="RefSeq" id="WP_386452759.1">
    <property type="nucleotide sequence ID" value="NZ_JBHSFH010000018.1"/>
</dbReference>
<dbReference type="SUPFAM" id="SSF54593">
    <property type="entry name" value="Glyoxalase/Bleomycin resistance protein/Dihydroxybiphenyl dioxygenase"/>
    <property type="match status" value="2"/>
</dbReference>
<protein>
    <submittedName>
        <fullName evidence="2">VOC family protein</fullName>
    </submittedName>
</protein>
<dbReference type="PROSITE" id="PS51819">
    <property type="entry name" value="VOC"/>
    <property type="match status" value="2"/>
</dbReference>
<dbReference type="InterPro" id="IPR052164">
    <property type="entry name" value="Anthracycline_SecMetBiosynth"/>
</dbReference>
<reference evidence="3" key="1">
    <citation type="journal article" date="2019" name="Int. J. Syst. Evol. Microbiol.">
        <title>The Global Catalogue of Microorganisms (GCM) 10K type strain sequencing project: providing services to taxonomists for standard genome sequencing and annotation.</title>
        <authorList>
            <consortium name="The Broad Institute Genomics Platform"/>
            <consortium name="The Broad Institute Genome Sequencing Center for Infectious Disease"/>
            <person name="Wu L."/>
            <person name="Ma J."/>
        </authorList>
    </citation>
    <scope>NUCLEOTIDE SEQUENCE [LARGE SCALE GENOMIC DNA]</scope>
    <source>
        <strain evidence="3">CGMCC 4.7357</strain>
    </source>
</reference>
<evidence type="ECO:0000313" key="2">
    <source>
        <dbReference type="EMBL" id="MFC4497798.1"/>
    </source>
</evidence>
<name>A0ABV9AD26_9ACTN</name>
<sequence length="269" mass="28313">MESAVRNPHARQIPGTPCWASLLVHELTGSQEFYHEVFGWEFYSGPQHLGPYVRAMVDGREVAGLGEIAPGRSLRAAWLPYMASDDADATAGLIRERGGTVAVGPLDADDVGRLAIAADTSGATFGVWQTTPHPDGLNPAEEGVPGTPVWYELVTRDSSTAAQFYPAVFGYEPAAEGGQAAAEGGTDYLTLHLEGKPVAGVQGVGRALSPERGPHWKTYFAVEDTDATARRVGELGGRVVHAPRDSPHGRVATAADPEGAQFSVIATAA</sequence>
<comment type="caution">
    <text evidence="2">The sequence shown here is derived from an EMBL/GenBank/DDBJ whole genome shotgun (WGS) entry which is preliminary data.</text>
</comment>
<dbReference type="Gene3D" id="3.10.180.10">
    <property type="entry name" value="2,3-Dihydroxybiphenyl 1,2-Dioxygenase, domain 1"/>
    <property type="match status" value="2"/>
</dbReference>
<dbReference type="PANTHER" id="PTHR33993:SF10">
    <property type="entry name" value="CONSERVED PROTEIN"/>
    <property type="match status" value="1"/>
</dbReference>
<gene>
    <name evidence="2" type="ORF">ACFPA8_27070</name>
</gene>
<evidence type="ECO:0000313" key="3">
    <source>
        <dbReference type="Proteomes" id="UP001595997"/>
    </source>
</evidence>
<dbReference type="PANTHER" id="PTHR33993">
    <property type="entry name" value="GLYOXALASE-RELATED"/>
    <property type="match status" value="1"/>
</dbReference>
<proteinExistence type="predicted"/>
<dbReference type="EMBL" id="JBHSFH010000018">
    <property type="protein sequence ID" value="MFC4497798.1"/>
    <property type="molecule type" value="Genomic_DNA"/>
</dbReference>
<dbReference type="CDD" id="cd07247">
    <property type="entry name" value="SgaA_N_like"/>
    <property type="match status" value="2"/>
</dbReference>
<keyword evidence="3" id="KW-1185">Reference proteome</keyword>
<organism evidence="2 3">
    <name type="scientific">Streptomyces ovatisporus</name>
    <dbReference type="NCBI Taxonomy" id="1128682"/>
    <lineage>
        <taxon>Bacteria</taxon>
        <taxon>Bacillati</taxon>
        <taxon>Actinomycetota</taxon>
        <taxon>Actinomycetes</taxon>
        <taxon>Kitasatosporales</taxon>
        <taxon>Streptomycetaceae</taxon>
        <taxon>Streptomyces</taxon>
    </lineage>
</organism>
<dbReference type="Pfam" id="PF18029">
    <property type="entry name" value="Glyoxalase_6"/>
    <property type="match status" value="1"/>
</dbReference>
<feature type="domain" description="VOC" evidence="1">
    <location>
        <begin position="147"/>
        <end position="267"/>
    </location>
</feature>
<dbReference type="InterPro" id="IPR029068">
    <property type="entry name" value="Glyas_Bleomycin-R_OHBP_Dase"/>
</dbReference>
<accession>A0ABV9AD26</accession>
<dbReference type="InterPro" id="IPR041581">
    <property type="entry name" value="Glyoxalase_6"/>
</dbReference>
<dbReference type="Proteomes" id="UP001595997">
    <property type="component" value="Unassembled WGS sequence"/>
</dbReference>
<feature type="domain" description="VOC" evidence="1">
    <location>
        <begin position="16"/>
        <end position="130"/>
    </location>
</feature>
<dbReference type="InterPro" id="IPR037523">
    <property type="entry name" value="VOC_core"/>
</dbReference>